<name>A0A0A9DR20_ARUDO</name>
<evidence type="ECO:0000313" key="2">
    <source>
        <dbReference type="EMBL" id="JAD90256.1"/>
    </source>
</evidence>
<reference evidence="2" key="1">
    <citation type="submission" date="2014-09" db="EMBL/GenBank/DDBJ databases">
        <authorList>
            <person name="Magalhaes I.L.F."/>
            <person name="Oliveira U."/>
            <person name="Santos F.R."/>
            <person name="Vidigal T.H.D.A."/>
            <person name="Brescovit A.D."/>
            <person name="Santos A.J."/>
        </authorList>
    </citation>
    <scope>NUCLEOTIDE SEQUENCE</scope>
    <source>
        <tissue evidence="2">Shoot tissue taken approximately 20 cm above the soil surface</tissue>
    </source>
</reference>
<proteinExistence type="predicted"/>
<reference evidence="2" key="2">
    <citation type="journal article" date="2015" name="Data Brief">
        <title>Shoot transcriptome of the giant reed, Arundo donax.</title>
        <authorList>
            <person name="Barrero R.A."/>
            <person name="Guerrero F.D."/>
            <person name="Moolhuijzen P."/>
            <person name="Goolsby J.A."/>
            <person name="Tidwell J."/>
            <person name="Bellgard S.E."/>
            <person name="Bellgard M.I."/>
        </authorList>
    </citation>
    <scope>NUCLEOTIDE SEQUENCE</scope>
    <source>
        <tissue evidence="2">Shoot tissue taken approximately 20 cm above the soil surface</tissue>
    </source>
</reference>
<protein>
    <submittedName>
        <fullName evidence="2">Uncharacterized protein</fullName>
    </submittedName>
</protein>
<dbReference type="EMBL" id="GBRH01207639">
    <property type="protein sequence ID" value="JAD90256.1"/>
    <property type="molecule type" value="Transcribed_RNA"/>
</dbReference>
<dbReference type="AlphaFoldDB" id="A0A0A9DR20"/>
<sequence length="151" mass="15857">MAGPSPVVPFLCNPVGYISVRLVWNSPKYRSDALPGLRSSSYTAKMYVSTDLPGTRGVPAMDRRWDTSPDTNARAFSAVAPASSASPLCGHPVSATTISTSLYPLPSSAARTASTIASNMLVYVSPEPASGRPALGWKRQKASVSGRGSLR</sequence>
<accession>A0A0A9DR20</accession>
<feature type="region of interest" description="Disordered" evidence="1">
    <location>
        <begin position="128"/>
        <end position="151"/>
    </location>
</feature>
<organism evidence="2">
    <name type="scientific">Arundo donax</name>
    <name type="common">Giant reed</name>
    <name type="synonym">Donax arundinaceus</name>
    <dbReference type="NCBI Taxonomy" id="35708"/>
    <lineage>
        <taxon>Eukaryota</taxon>
        <taxon>Viridiplantae</taxon>
        <taxon>Streptophyta</taxon>
        <taxon>Embryophyta</taxon>
        <taxon>Tracheophyta</taxon>
        <taxon>Spermatophyta</taxon>
        <taxon>Magnoliopsida</taxon>
        <taxon>Liliopsida</taxon>
        <taxon>Poales</taxon>
        <taxon>Poaceae</taxon>
        <taxon>PACMAD clade</taxon>
        <taxon>Arundinoideae</taxon>
        <taxon>Arundineae</taxon>
        <taxon>Arundo</taxon>
    </lineage>
</organism>
<evidence type="ECO:0000256" key="1">
    <source>
        <dbReference type="SAM" id="MobiDB-lite"/>
    </source>
</evidence>